<dbReference type="SMART" id="SM00908">
    <property type="entry name" value="Gal-bind_lectin"/>
    <property type="match status" value="1"/>
</dbReference>
<keyword evidence="7" id="KW-1185">Reference proteome</keyword>
<evidence type="ECO:0000313" key="7">
    <source>
        <dbReference type="Proteomes" id="UP001165780"/>
    </source>
</evidence>
<evidence type="ECO:0000313" key="8">
    <source>
        <dbReference type="RefSeq" id="XP_053761962.1"/>
    </source>
</evidence>
<dbReference type="SMART" id="SM00276">
    <property type="entry name" value="GLECT"/>
    <property type="match status" value="1"/>
</dbReference>
<proteinExistence type="predicted"/>
<evidence type="ECO:0000256" key="2">
    <source>
        <dbReference type="ARBA" id="ARBA00022737"/>
    </source>
</evidence>
<dbReference type="Pfam" id="PF00337">
    <property type="entry name" value="Gal-bind_lectin"/>
    <property type="match status" value="1"/>
</dbReference>
<feature type="region of interest" description="Disordered" evidence="5">
    <location>
        <begin position="13"/>
        <end position="32"/>
    </location>
</feature>
<keyword evidence="2" id="KW-0677">Repeat</keyword>
<protein>
    <recommendedName>
        <fullName evidence="4">Galectin</fullName>
    </recommendedName>
</protein>
<organism evidence="7 8">
    <name type="scientific">Panthera pardus</name>
    <name type="common">Leopard</name>
    <name type="synonym">Felis pardus</name>
    <dbReference type="NCBI Taxonomy" id="9691"/>
    <lineage>
        <taxon>Eukaryota</taxon>
        <taxon>Metazoa</taxon>
        <taxon>Chordata</taxon>
        <taxon>Craniata</taxon>
        <taxon>Vertebrata</taxon>
        <taxon>Euteleostomi</taxon>
        <taxon>Mammalia</taxon>
        <taxon>Eutheria</taxon>
        <taxon>Laurasiatheria</taxon>
        <taxon>Carnivora</taxon>
        <taxon>Feliformia</taxon>
        <taxon>Felidae</taxon>
        <taxon>Pantherinae</taxon>
        <taxon>Panthera</taxon>
    </lineage>
</organism>
<evidence type="ECO:0000256" key="3">
    <source>
        <dbReference type="ARBA" id="ARBA00055823"/>
    </source>
</evidence>
<comment type="function">
    <text evidence="3">Galectin that binds lactose and a related range of sugars. May be involved in the assembly of adherens junctions.</text>
</comment>
<feature type="domain" description="Galectin" evidence="6">
    <location>
        <begin position="34"/>
        <end position="164"/>
    </location>
</feature>
<dbReference type="GeneID" id="128778029"/>
<feature type="compositionally biased region" description="Pro residues" evidence="5">
    <location>
        <begin position="16"/>
        <end position="25"/>
    </location>
</feature>
<dbReference type="PANTHER" id="PTHR11346">
    <property type="entry name" value="GALECTIN"/>
    <property type="match status" value="1"/>
</dbReference>
<evidence type="ECO:0000256" key="5">
    <source>
        <dbReference type="SAM" id="MobiDB-lite"/>
    </source>
</evidence>
<dbReference type="Proteomes" id="UP001165780">
    <property type="component" value="Unplaced"/>
</dbReference>
<dbReference type="InterPro" id="IPR013320">
    <property type="entry name" value="ConA-like_dom_sf"/>
</dbReference>
<evidence type="ECO:0000259" key="6">
    <source>
        <dbReference type="PROSITE" id="PS51304"/>
    </source>
</evidence>
<reference evidence="8" key="1">
    <citation type="submission" date="2025-08" db="UniProtKB">
        <authorList>
            <consortium name="RefSeq"/>
        </authorList>
    </citation>
    <scope>IDENTIFICATION</scope>
    <source>
        <tissue evidence="8">Whole blood</tissue>
    </source>
</reference>
<dbReference type="InterPro" id="IPR044156">
    <property type="entry name" value="Galectin-like"/>
</dbReference>
<accession>A0A9W2VTH7</accession>
<gene>
    <name evidence="8" type="primary">LOC128778029</name>
</gene>
<dbReference type="Gene3D" id="2.60.120.200">
    <property type="match status" value="1"/>
</dbReference>
<dbReference type="PROSITE" id="PS51304">
    <property type="entry name" value="GALECTIN"/>
    <property type="match status" value="1"/>
</dbReference>
<dbReference type="AlphaFoldDB" id="A0A9W2VTH7"/>
<dbReference type="InterPro" id="IPR001079">
    <property type="entry name" value="Galectin_CRD"/>
</dbReference>
<dbReference type="GO" id="GO:0030246">
    <property type="term" value="F:carbohydrate binding"/>
    <property type="evidence" value="ECO:0007669"/>
    <property type="project" value="UniProtKB-UniRule"/>
</dbReference>
<evidence type="ECO:0000256" key="1">
    <source>
        <dbReference type="ARBA" id="ARBA00022734"/>
    </source>
</evidence>
<evidence type="ECO:0000256" key="4">
    <source>
        <dbReference type="RuleBase" id="RU102079"/>
    </source>
</evidence>
<dbReference type="RefSeq" id="XP_053761962.1">
    <property type="nucleotide sequence ID" value="XM_053905987.1"/>
</dbReference>
<dbReference type="SUPFAM" id="SSF49899">
    <property type="entry name" value="Concanavalin A-like lectins/glucanases"/>
    <property type="match status" value="1"/>
</dbReference>
<dbReference type="PANTHER" id="PTHR11346:SF107">
    <property type="entry name" value="GALECTIN-7"/>
    <property type="match status" value="1"/>
</dbReference>
<dbReference type="CDD" id="cd00070">
    <property type="entry name" value="GLECT"/>
    <property type="match status" value="1"/>
</dbReference>
<keyword evidence="1 4" id="KW-0430">Lectin</keyword>
<sequence length="164" mass="18328">MLSAWGRPTCVSRPRPWFPRTPDSPPLNLQNVPHKMSLPEGIRVGTVMRIRGVVPEKAGRFYVNLLCGEGPGGEAALHFNPRLDESTVVFNSLEQGTWGREERGSGIPFQHGQPFDVLLIATEEGFKAVVGDSEYHHFRYRIPPARVRLLEVGGDLQLQSVKIF</sequence>
<name>A0A9W2VTH7_PANPR</name>
<dbReference type="FunFam" id="2.60.120.200:FF:000124">
    <property type="entry name" value="Galectin-4"/>
    <property type="match status" value="1"/>
</dbReference>